<protein>
    <submittedName>
        <fullName evidence="3">Uncharacterized protein</fullName>
    </submittedName>
</protein>
<sequence>MIANAITVIAFCFIVGSQASSPVEPNETEDIPALFESSDYDDEGDSNNKNDSQKSVVIILVLLVGIGYSLLIFMAIEMVVKHFSNVSISKGIQFEMFKQTEQYGYYIKHLEDEKNK</sequence>
<gene>
    <name evidence="3" type="ORF">HZR21_09265</name>
</gene>
<evidence type="ECO:0000313" key="4">
    <source>
        <dbReference type="Proteomes" id="UP000530186"/>
    </source>
</evidence>
<dbReference type="GeneID" id="303195706"/>
<dbReference type="EMBL" id="JACBNY010000019">
    <property type="protein sequence ID" value="MBA0017301.1"/>
    <property type="molecule type" value="Genomic_DNA"/>
</dbReference>
<evidence type="ECO:0000256" key="2">
    <source>
        <dbReference type="SAM" id="Phobius"/>
    </source>
</evidence>
<feature type="region of interest" description="Disordered" evidence="1">
    <location>
        <begin position="19"/>
        <end position="50"/>
    </location>
</feature>
<dbReference type="Proteomes" id="UP000530186">
    <property type="component" value="Unassembled WGS sequence"/>
</dbReference>
<dbReference type="RefSeq" id="WP_180747411.1">
    <property type="nucleotide sequence ID" value="NZ_CBCRWQ010000019.1"/>
</dbReference>
<reference evidence="3 4" key="1">
    <citation type="submission" date="2020-07" db="EMBL/GenBank/DDBJ databases">
        <authorList>
            <person name="Hilgarth M."/>
            <person name="Werum V."/>
            <person name="Vogel R.F."/>
        </authorList>
    </citation>
    <scope>NUCLEOTIDE SEQUENCE [LARGE SCALE GENOMIC DNA]</scope>
    <source>
        <strain evidence="3 4">DSM 28961</strain>
    </source>
</reference>
<keyword evidence="4" id="KW-1185">Reference proteome</keyword>
<dbReference type="AlphaFoldDB" id="A0A7V8N2C5"/>
<evidence type="ECO:0000256" key="1">
    <source>
        <dbReference type="SAM" id="MobiDB-lite"/>
    </source>
</evidence>
<keyword evidence="2" id="KW-0472">Membrane</keyword>
<comment type="caution">
    <text evidence="3">The sequence shown here is derived from an EMBL/GenBank/DDBJ whole genome shotgun (WGS) entry which is preliminary data.</text>
</comment>
<accession>A0A7V8N2C5</accession>
<organism evidence="3 4">
    <name type="scientific">Pseudolactococcus laudensis</name>
    <dbReference type="NCBI Taxonomy" id="1494461"/>
    <lineage>
        <taxon>Bacteria</taxon>
        <taxon>Bacillati</taxon>
        <taxon>Bacillota</taxon>
        <taxon>Bacilli</taxon>
        <taxon>Lactobacillales</taxon>
        <taxon>Streptococcaceae</taxon>
        <taxon>Pseudolactococcus</taxon>
    </lineage>
</organism>
<proteinExistence type="predicted"/>
<keyword evidence="2" id="KW-1133">Transmembrane helix</keyword>
<name>A0A7V8N2C5_9LACT</name>
<evidence type="ECO:0000313" key="3">
    <source>
        <dbReference type="EMBL" id="MBA0017301.1"/>
    </source>
</evidence>
<feature type="transmembrane region" description="Helical" evidence="2">
    <location>
        <begin position="56"/>
        <end position="80"/>
    </location>
</feature>
<keyword evidence="2" id="KW-0812">Transmembrane</keyword>